<organism evidence="7 8">
    <name type="scientific">Variovorax terrae</name>
    <dbReference type="NCBI Taxonomy" id="2923278"/>
    <lineage>
        <taxon>Bacteria</taxon>
        <taxon>Pseudomonadati</taxon>
        <taxon>Pseudomonadota</taxon>
        <taxon>Betaproteobacteria</taxon>
        <taxon>Burkholderiales</taxon>
        <taxon>Comamonadaceae</taxon>
        <taxon>Variovorax</taxon>
    </lineage>
</organism>
<dbReference type="PANTHER" id="PTHR30136">
    <property type="entry name" value="HELIX-TURN-HELIX TRANSCRIPTIONAL REGULATOR, ICLR FAMILY"/>
    <property type="match status" value="1"/>
</dbReference>
<evidence type="ECO:0000313" key="8">
    <source>
        <dbReference type="Proteomes" id="UP001139447"/>
    </source>
</evidence>
<reference evidence="7" key="1">
    <citation type="submission" date="2022-03" db="EMBL/GenBank/DDBJ databases">
        <authorList>
            <person name="Woo C.Y."/>
        </authorList>
    </citation>
    <scope>NUCLEOTIDE SEQUENCE</scope>
    <source>
        <strain evidence="7">CYS-02</strain>
    </source>
</reference>
<keyword evidence="1" id="KW-0805">Transcription regulation</keyword>
<dbReference type="Pfam" id="PF09339">
    <property type="entry name" value="HTH_IclR"/>
    <property type="match status" value="1"/>
</dbReference>
<dbReference type="GO" id="GO:0003677">
    <property type="term" value="F:DNA binding"/>
    <property type="evidence" value="ECO:0007669"/>
    <property type="project" value="UniProtKB-KW"/>
</dbReference>
<protein>
    <submittedName>
        <fullName evidence="7">IclR family transcriptional regulator</fullName>
    </submittedName>
</protein>
<keyword evidence="2" id="KW-0238">DNA-binding</keyword>
<dbReference type="InterPro" id="IPR036390">
    <property type="entry name" value="WH_DNA-bd_sf"/>
</dbReference>
<feature type="domain" description="HTH iclR-type" evidence="5">
    <location>
        <begin position="23"/>
        <end position="85"/>
    </location>
</feature>
<dbReference type="GO" id="GO:0003700">
    <property type="term" value="F:DNA-binding transcription factor activity"/>
    <property type="evidence" value="ECO:0007669"/>
    <property type="project" value="TreeGrafter"/>
</dbReference>
<accession>A0A9X1VUF3</accession>
<evidence type="ECO:0000256" key="2">
    <source>
        <dbReference type="ARBA" id="ARBA00023125"/>
    </source>
</evidence>
<evidence type="ECO:0000259" key="5">
    <source>
        <dbReference type="PROSITE" id="PS51077"/>
    </source>
</evidence>
<dbReference type="Gene3D" id="3.30.450.40">
    <property type="match status" value="1"/>
</dbReference>
<dbReference type="Proteomes" id="UP001139447">
    <property type="component" value="Unassembled WGS sequence"/>
</dbReference>
<dbReference type="InterPro" id="IPR014757">
    <property type="entry name" value="Tscrpt_reg_IclR_C"/>
</dbReference>
<dbReference type="EMBL" id="JALGBI010000001">
    <property type="protein sequence ID" value="MCJ0764036.1"/>
    <property type="molecule type" value="Genomic_DNA"/>
</dbReference>
<dbReference type="SUPFAM" id="SSF55781">
    <property type="entry name" value="GAF domain-like"/>
    <property type="match status" value="1"/>
</dbReference>
<dbReference type="RefSeq" id="WP_243306606.1">
    <property type="nucleotide sequence ID" value="NZ_JALGBI010000001.1"/>
</dbReference>
<evidence type="ECO:0000256" key="3">
    <source>
        <dbReference type="ARBA" id="ARBA00023163"/>
    </source>
</evidence>
<name>A0A9X1VUF3_9BURK</name>
<dbReference type="GO" id="GO:0045892">
    <property type="term" value="P:negative regulation of DNA-templated transcription"/>
    <property type="evidence" value="ECO:0007669"/>
    <property type="project" value="TreeGrafter"/>
</dbReference>
<evidence type="ECO:0000256" key="4">
    <source>
        <dbReference type="SAM" id="MobiDB-lite"/>
    </source>
</evidence>
<dbReference type="PROSITE" id="PS51077">
    <property type="entry name" value="HTH_ICLR"/>
    <property type="match status" value="1"/>
</dbReference>
<dbReference type="SUPFAM" id="SSF46785">
    <property type="entry name" value="Winged helix' DNA-binding domain"/>
    <property type="match status" value="1"/>
</dbReference>
<feature type="compositionally biased region" description="Pro residues" evidence="4">
    <location>
        <begin position="1"/>
        <end position="12"/>
    </location>
</feature>
<dbReference type="InterPro" id="IPR050707">
    <property type="entry name" value="HTH_MetabolicPath_Reg"/>
</dbReference>
<dbReference type="PROSITE" id="PS51078">
    <property type="entry name" value="ICLR_ED"/>
    <property type="match status" value="1"/>
</dbReference>
<gene>
    <name evidence="7" type="ORF">MMF98_12540</name>
</gene>
<evidence type="ECO:0000259" key="6">
    <source>
        <dbReference type="PROSITE" id="PS51078"/>
    </source>
</evidence>
<dbReference type="Pfam" id="PF01614">
    <property type="entry name" value="IclR_C"/>
    <property type="match status" value="1"/>
</dbReference>
<proteinExistence type="predicted"/>
<comment type="caution">
    <text evidence="7">The sequence shown here is derived from an EMBL/GenBank/DDBJ whole genome shotgun (WGS) entry which is preliminary data.</text>
</comment>
<feature type="domain" description="IclR-ED" evidence="6">
    <location>
        <begin position="86"/>
        <end position="259"/>
    </location>
</feature>
<evidence type="ECO:0000256" key="1">
    <source>
        <dbReference type="ARBA" id="ARBA00023015"/>
    </source>
</evidence>
<feature type="region of interest" description="Disordered" evidence="4">
    <location>
        <begin position="1"/>
        <end position="21"/>
    </location>
</feature>
<keyword evidence="3" id="KW-0804">Transcription</keyword>
<dbReference type="InterPro" id="IPR029016">
    <property type="entry name" value="GAF-like_dom_sf"/>
</dbReference>
<dbReference type="SMART" id="SM00346">
    <property type="entry name" value="HTH_ICLR"/>
    <property type="match status" value="1"/>
</dbReference>
<dbReference type="AlphaFoldDB" id="A0A9X1VUF3"/>
<keyword evidence="8" id="KW-1185">Reference proteome</keyword>
<evidence type="ECO:0000313" key="7">
    <source>
        <dbReference type="EMBL" id="MCJ0764036.1"/>
    </source>
</evidence>
<dbReference type="InterPro" id="IPR005471">
    <property type="entry name" value="Tscrpt_reg_IclR_N"/>
</dbReference>
<dbReference type="FunFam" id="1.10.10.10:FF:000056">
    <property type="entry name" value="IclR family transcriptional regulator"/>
    <property type="match status" value="1"/>
</dbReference>
<dbReference type="InterPro" id="IPR036388">
    <property type="entry name" value="WH-like_DNA-bd_sf"/>
</dbReference>
<dbReference type="Gene3D" id="1.10.10.10">
    <property type="entry name" value="Winged helix-like DNA-binding domain superfamily/Winged helix DNA-binding domain"/>
    <property type="match status" value="1"/>
</dbReference>
<dbReference type="PANTHER" id="PTHR30136:SF8">
    <property type="entry name" value="TRANSCRIPTIONAL REGULATORY PROTEIN"/>
    <property type="match status" value="1"/>
</dbReference>
<sequence length="262" mass="27737">MSGNPPIPPLPADEPAAQDKRGIQSVDAAVAILNVVASAAGPQPLTAIAKASANSASTTHRYLVSLQRGGLVRQDPSTGWYDLGASALQLGLAALRRMDSVEVAQRHAAQLAVETGTACFVSIWSEDGPMIVRWFHGRRVIMTMAGVGSVLPLRESSSGLIFAAYLPVHLVKTWTAAHTLAYDELEPELRQIRTQGFAWVDGRMGTGLRGVSAPVLDMFGEIRCSLTLLSPDPALIQLPNEAQARLVAAGRAASLQLGNRSA</sequence>